<evidence type="ECO:0000256" key="7">
    <source>
        <dbReference type="ARBA" id="ARBA00022692"/>
    </source>
</evidence>
<dbReference type="EMBL" id="WBUI01000009">
    <property type="protein sequence ID" value="KAB2932411.1"/>
    <property type="molecule type" value="Genomic_DNA"/>
</dbReference>
<keyword evidence="8 10" id="KW-1133">Transmembrane helix</keyword>
<evidence type="ECO:0000256" key="2">
    <source>
        <dbReference type="ARBA" id="ARBA00011084"/>
    </source>
</evidence>
<comment type="similarity">
    <text evidence="2">Belongs to the GSP J family.</text>
</comment>
<proteinExistence type="inferred from homology"/>
<keyword evidence="6" id="KW-0997">Cell inner membrane</keyword>
<dbReference type="GO" id="GO:0015627">
    <property type="term" value="C:type II protein secretion system complex"/>
    <property type="evidence" value="ECO:0007669"/>
    <property type="project" value="InterPro"/>
</dbReference>
<keyword evidence="4" id="KW-1003">Cell membrane</keyword>
<dbReference type="GO" id="GO:0015628">
    <property type="term" value="P:protein secretion by the type II secretion system"/>
    <property type="evidence" value="ECO:0007669"/>
    <property type="project" value="InterPro"/>
</dbReference>
<evidence type="ECO:0000313" key="12">
    <source>
        <dbReference type="Proteomes" id="UP000460298"/>
    </source>
</evidence>
<accession>A0A833H1C8</accession>
<keyword evidence="9 10" id="KW-0472">Membrane</keyword>
<organism evidence="11 12">
    <name type="scientific">Leptonema illini</name>
    <dbReference type="NCBI Taxonomy" id="183"/>
    <lineage>
        <taxon>Bacteria</taxon>
        <taxon>Pseudomonadati</taxon>
        <taxon>Spirochaetota</taxon>
        <taxon>Spirochaetia</taxon>
        <taxon>Leptospirales</taxon>
        <taxon>Leptospiraceae</taxon>
        <taxon>Leptonema</taxon>
    </lineage>
</organism>
<evidence type="ECO:0000256" key="10">
    <source>
        <dbReference type="SAM" id="Phobius"/>
    </source>
</evidence>
<evidence type="ECO:0000256" key="8">
    <source>
        <dbReference type="ARBA" id="ARBA00022989"/>
    </source>
</evidence>
<comment type="subcellular location">
    <subcellularLocation>
        <location evidence="1">Cell inner membrane</location>
        <topology evidence="1">Single-pass membrane protein</topology>
    </subcellularLocation>
</comment>
<dbReference type="Proteomes" id="UP000460298">
    <property type="component" value="Unassembled WGS sequence"/>
</dbReference>
<name>A0A833H1C8_9LEPT</name>
<sequence>MILHRKVSHRLRRGLTLAELSIVILLMSILFTIMFSTFFAASRIEKNTSPANDARTAALLALNLVQNSLNQAYYVPELDRLVFYGKSEGTGDSRSDVISFATVFPGSDAVGLPAVREVSYYLKRKDTGSPGALYRREDQNVDDQPYTGGVHYKILDNVESFKLTYSLNGKDWVDTWSSKASRRFPRLIRIEILVRVGAKNEEGKLEGGRLERFESLASPGLYMY</sequence>
<feature type="transmembrane region" description="Helical" evidence="10">
    <location>
        <begin position="20"/>
        <end position="41"/>
    </location>
</feature>
<gene>
    <name evidence="11" type="ORF">F9K24_10810</name>
</gene>
<dbReference type="PANTHER" id="PTHR39583:SF2">
    <property type="entry name" value="TYPE II SECRETION SYSTEM PROTEIN J"/>
    <property type="match status" value="1"/>
</dbReference>
<dbReference type="GO" id="GO:0005886">
    <property type="term" value="C:plasma membrane"/>
    <property type="evidence" value="ECO:0007669"/>
    <property type="project" value="UniProtKB-SubCell"/>
</dbReference>
<evidence type="ECO:0000256" key="6">
    <source>
        <dbReference type="ARBA" id="ARBA00022519"/>
    </source>
</evidence>
<dbReference type="SUPFAM" id="SSF54523">
    <property type="entry name" value="Pili subunits"/>
    <property type="match status" value="1"/>
</dbReference>
<comment type="caution">
    <text evidence="11">The sequence shown here is derived from an EMBL/GenBank/DDBJ whole genome shotgun (WGS) entry which is preliminary data.</text>
</comment>
<dbReference type="AlphaFoldDB" id="A0A833H1C8"/>
<keyword evidence="7 10" id="KW-0812">Transmembrane</keyword>
<keyword evidence="5" id="KW-0488">Methylation</keyword>
<evidence type="ECO:0000313" key="11">
    <source>
        <dbReference type="EMBL" id="KAB2932411.1"/>
    </source>
</evidence>
<dbReference type="InterPro" id="IPR010055">
    <property type="entry name" value="T2SS_protein-GspJ"/>
</dbReference>
<dbReference type="InterPro" id="IPR051621">
    <property type="entry name" value="T2SS_protein_J"/>
</dbReference>
<evidence type="ECO:0000256" key="9">
    <source>
        <dbReference type="ARBA" id="ARBA00023136"/>
    </source>
</evidence>
<dbReference type="NCBIfam" id="TIGR02532">
    <property type="entry name" value="IV_pilin_GFxxxE"/>
    <property type="match status" value="1"/>
</dbReference>
<dbReference type="PANTHER" id="PTHR39583">
    <property type="entry name" value="TYPE II SECRETION SYSTEM PROTEIN J-RELATED"/>
    <property type="match status" value="1"/>
</dbReference>
<protein>
    <recommendedName>
        <fullName evidence="3">Type II secretion system protein J</fullName>
    </recommendedName>
</protein>
<evidence type="ECO:0000256" key="3">
    <source>
        <dbReference type="ARBA" id="ARBA00021539"/>
    </source>
</evidence>
<evidence type="ECO:0000256" key="4">
    <source>
        <dbReference type="ARBA" id="ARBA00022475"/>
    </source>
</evidence>
<evidence type="ECO:0000256" key="5">
    <source>
        <dbReference type="ARBA" id="ARBA00022481"/>
    </source>
</evidence>
<reference evidence="11 12" key="1">
    <citation type="submission" date="2019-10" db="EMBL/GenBank/DDBJ databases">
        <title>Extracellular Electron Transfer in a Candidatus Methanoperedens spp. Enrichment Culture.</title>
        <authorList>
            <person name="Berger S."/>
            <person name="Rangel Shaw D."/>
            <person name="Berben T."/>
            <person name="In 'T Zandt M."/>
            <person name="Frank J."/>
            <person name="Reimann J."/>
            <person name="Jetten M.S.M."/>
            <person name="Welte C.U."/>
        </authorList>
    </citation>
    <scope>NUCLEOTIDE SEQUENCE [LARGE SCALE GENOMIC DNA]</scope>
    <source>
        <strain evidence="11">SB12</strain>
    </source>
</reference>
<dbReference type="Pfam" id="PF11612">
    <property type="entry name" value="T2SSJ"/>
    <property type="match status" value="1"/>
</dbReference>
<dbReference type="InterPro" id="IPR012902">
    <property type="entry name" value="N_methyl_site"/>
</dbReference>
<dbReference type="InterPro" id="IPR045584">
    <property type="entry name" value="Pilin-like"/>
</dbReference>
<evidence type="ECO:0000256" key="1">
    <source>
        <dbReference type="ARBA" id="ARBA00004377"/>
    </source>
</evidence>